<evidence type="ECO:0000313" key="1">
    <source>
        <dbReference type="EMBL" id="KNZ50517.1"/>
    </source>
</evidence>
<keyword evidence="2" id="KW-1185">Reference proteome</keyword>
<comment type="caution">
    <text evidence="1">The sequence shown here is derived from an EMBL/GenBank/DDBJ whole genome shotgun (WGS) entry which is preliminary data.</text>
</comment>
<organism evidence="1 2">
    <name type="scientific">Puccinia sorghi</name>
    <dbReference type="NCBI Taxonomy" id="27349"/>
    <lineage>
        <taxon>Eukaryota</taxon>
        <taxon>Fungi</taxon>
        <taxon>Dikarya</taxon>
        <taxon>Basidiomycota</taxon>
        <taxon>Pucciniomycotina</taxon>
        <taxon>Pucciniomycetes</taxon>
        <taxon>Pucciniales</taxon>
        <taxon>Pucciniaceae</taxon>
        <taxon>Puccinia</taxon>
    </lineage>
</organism>
<name>A0A0L6UQK5_9BASI</name>
<gene>
    <name evidence="1" type="ORF">VP01_4379g1</name>
</gene>
<accession>A0A0L6UQK5</accession>
<dbReference type="AlphaFoldDB" id="A0A0L6UQK5"/>
<reference evidence="1 2" key="1">
    <citation type="submission" date="2015-08" db="EMBL/GenBank/DDBJ databases">
        <title>Next Generation Sequencing and Analysis of the Genome of Puccinia sorghi L Schw, the Causal Agent of Maize Common Rust.</title>
        <authorList>
            <person name="Rochi L."/>
            <person name="Burguener G."/>
            <person name="Darino M."/>
            <person name="Turjanski A."/>
            <person name="Kreff E."/>
            <person name="Dieguez M.J."/>
            <person name="Sacco F."/>
        </authorList>
    </citation>
    <scope>NUCLEOTIDE SEQUENCE [LARGE SCALE GENOMIC DNA]</scope>
    <source>
        <strain evidence="1 2">RO10H11247</strain>
    </source>
</reference>
<sequence length="99" mass="11822">MAEVYNRTVLYYGKSWSQTFFPLMTIQNKNPPIFIGLKESRHFLVLKIKDENLFPEAQLDKDWEQIATPEAIQWKNRYLRCLKLAQRSELETGFDECTF</sequence>
<protein>
    <submittedName>
        <fullName evidence="1">Uncharacterized protein</fullName>
    </submittedName>
</protein>
<dbReference type="OrthoDB" id="1915076at2759"/>
<dbReference type="EMBL" id="LAVV01009478">
    <property type="protein sequence ID" value="KNZ50517.1"/>
    <property type="molecule type" value="Genomic_DNA"/>
</dbReference>
<dbReference type="Proteomes" id="UP000037035">
    <property type="component" value="Unassembled WGS sequence"/>
</dbReference>
<dbReference type="VEuPathDB" id="FungiDB:VP01_4379g1"/>
<proteinExistence type="predicted"/>
<evidence type="ECO:0000313" key="2">
    <source>
        <dbReference type="Proteomes" id="UP000037035"/>
    </source>
</evidence>